<feature type="compositionally biased region" description="Low complexity" evidence="1">
    <location>
        <begin position="563"/>
        <end position="582"/>
    </location>
</feature>
<feature type="region of interest" description="Disordered" evidence="1">
    <location>
        <begin position="1"/>
        <end position="262"/>
    </location>
</feature>
<feature type="compositionally biased region" description="Basic and acidic residues" evidence="1">
    <location>
        <begin position="498"/>
        <end position="512"/>
    </location>
</feature>
<dbReference type="InterPro" id="IPR056041">
    <property type="entry name" value="DUF7624"/>
</dbReference>
<dbReference type="Proteomes" id="UP000039046">
    <property type="component" value="Unassembled WGS sequence"/>
</dbReference>
<feature type="domain" description="DUF7624" evidence="2">
    <location>
        <begin position="576"/>
        <end position="708"/>
    </location>
</feature>
<keyword evidence="4" id="KW-1185">Reference proteome</keyword>
<feature type="compositionally biased region" description="Polar residues" evidence="1">
    <location>
        <begin position="55"/>
        <end position="70"/>
    </location>
</feature>
<dbReference type="Pfam" id="PF24616">
    <property type="entry name" value="DUF7624"/>
    <property type="match status" value="1"/>
</dbReference>
<evidence type="ECO:0000256" key="1">
    <source>
        <dbReference type="SAM" id="MobiDB-lite"/>
    </source>
</evidence>
<feature type="region of interest" description="Disordered" evidence="1">
    <location>
        <begin position="459"/>
        <end position="583"/>
    </location>
</feature>
<dbReference type="STRING" id="1531966.A0A0A1THG1"/>
<dbReference type="AlphaFoldDB" id="A0A0A1THG1"/>
<proteinExistence type="predicted"/>
<protein>
    <recommendedName>
        <fullName evidence="2">DUF7624 domain-containing protein</fullName>
    </recommendedName>
</protein>
<gene>
    <name evidence="3" type="ORF">VHEMI04910</name>
</gene>
<name>A0A0A1THG1_9HYPO</name>
<reference evidence="3 4" key="1">
    <citation type="journal article" date="2015" name="Genome Announc.">
        <title>Draft Genome Sequence and Gene Annotation of the Entomopathogenic Fungus Verticillium hemipterigenum.</title>
        <authorList>
            <person name="Horn F."/>
            <person name="Habel A."/>
            <person name="Scharf D.H."/>
            <person name="Dworschak J."/>
            <person name="Brakhage A.A."/>
            <person name="Guthke R."/>
            <person name="Hertweck C."/>
            <person name="Linde J."/>
        </authorList>
    </citation>
    <scope>NUCLEOTIDE SEQUENCE [LARGE SCALE GENOMIC DNA]</scope>
</reference>
<organism evidence="3 4">
    <name type="scientific">[Torrubiella] hemipterigena</name>
    <dbReference type="NCBI Taxonomy" id="1531966"/>
    <lineage>
        <taxon>Eukaryota</taxon>
        <taxon>Fungi</taxon>
        <taxon>Dikarya</taxon>
        <taxon>Ascomycota</taxon>
        <taxon>Pezizomycotina</taxon>
        <taxon>Sordariomycetes</taxon>
        <taxon>Hypocreomycetidae</taxon>
        <taxon>Hypocreales</taxon>
        <taxon>Clavicipitaceae</taxon>
        <taxon>Clavicipitaceae incertae sedis</taxon>
        <taxon>'Torrubiella' clade</taxon>
    </lineage>
</organism>
<feature type="compositionally biased region" description="Acidic residues" evidence="1">
    <location>
        <begin position="231"/>
        <end position="245"/>
    </location>
</feature>
<dbReference type="OrthoDB" id="5230484at2759"/>
<accession>A0A0A1THG1</accession>
<feature type="compositionally biased region" description="Polar residues" evidence="1">
    <location>
        <begin position="100"/>
        <end position="113"/>
    </location>
</feature>
<feature type="compositionally biased region" description="Polar residues" evidence="1">
    <location>
        <begin position="459"/>
        <end position="481"/>
    </location>
</feature>
<evidence type="ECO:0000313" key="3">
    <source>
        <dbReference type="EMBL" id="CEJ88887.1"/>
    </source>
</evidence>
<sequence>MALEDPVRSSTGSLQYPFGHFNEMSMQSESDRGKSPFKHLSSPAPPTGTDFLRPNSANRIPSHPANSMLSPSDIVGPSPVTSNGTETTEIEDDVSEDVFSPQTSEASSLSRSEQPLALTTDLPEEVRQSNEESVSVIHAPEGFTTWTSTEGPKQTEERQISPRLHHASLAALNGTPEPDRPPRPPISTDVKPVRYSLDSATPRAHNIQNMIDEGTRLRSSSTSSLEKIEEQTEAESDDDHDETDDNFPLLNPQPKGPDSAGMLKDKLRHYWDTCAFLAKHPPSNHNFNVLTRSGTPSAYGRAWEACWKLCQRLYANQNKGGTDAINLMETLTLIRQFSQALFDVRVRVPGDEESDSYLRALYEAQNHLWNGQAPTNPVQFHERSLDFYIAMCHRSMKLREGQTGDTEALIATCWSLAELLFSLRQCRREGGHDETELLEAACQACWDLCGLFQRNGNNVQTERNTPRPSQTSFGTPPQVDQSGRESRTSNRSSRHSRRDNTSTRSIQEERIRQPPPVPETPVTDLEDTPISPGSRSPTMPNIMVLGPSSDRGGRWSSTASNMSSYSHSSQRTSSTATTTTATEDPNVTRAKMLILRAAMNTGFKRENMTDSKNGSANLQRYVKGMAKGEFGISAASDTLLLQYKEAVLKDCFVPRSQFLPSRPKKYTALEMARVVQTLASTSSRYSYLRDLYKFVFMFSLEDGLTEAKKLVIEI</sequence>
<dbReference type="EMBL" id="CDHN01000002">
    <property type="protein sequence ID" value="CEJ88887.1"/>
    <property type="molecule type" value="Genomic_DNA"/>
</dbReference>
<evidence type="ECO:0000313" key="4">
    <source>
        <dbReference type="Proteomes" id="UP000039046"/>
    </source>
</evidence>
<dbReference type="HOGENOM" id="CLU_014596_0_0_1"/>
<evidence type="ECO:0000259" key="2">
    <source>
        <dbReference type="Pfam" id="PF24616"/>
    </source>
</evidence>